<feature type="domain" description="Peptidase S9 prolyl oligopeptidase catalytic" evidence="2">
    <location>
        <begin position="450"/>
        <end position="653"/>
    </location>
</feature>
<dbReference type="Proteomes" id="UP001419910">
    <property type="component" value="Unassembled WGS sequence"/>
</dbReference>
<dbReference type="PANTHER" id="PTHR42776">
    <property type="entry name" value="SERINE PEPTIDASE S9 FAMILY MEMBER"/>
    <property type="match status" value="1"/>
</dbReference>
<sequence length="656" mass="72348">MAAIIVTLSLSGAALAETKPGTEWAGKTVPLETFAQFPMIADPEITPDGKWIATKIRANGAQVLALLAVRQANVAPMIIARDDDFSTDKQGDQQIIGYEWVDSDHLLIRIDSRDNFAGEWFDNIRYAAYNRVTKKVVPLGWDKAFAQTTALWTSSSGMPHILLQRQNLDYGTELSGNPEVIDVDLDTGKYKTVMRPNPNVSRWTADSDGVVRLGEMRDSETGKVQILYRPDASTPMHTIVNQVPDRYTGVALPSLFVSGGNKAYTFSRADGFAALYEYDLAAMAVGKKVFGVNGYDIDDASLTPDRKALESVTVTEGRTSHHYFDPRLKEIESLLEESYGKGNVYIATADAARETIVFRVAAMGQAESWYVFDTLKGGIGRIAYANDTLKDAMLNPVSIVRYAASDGKQIEAVLTMPRHRIGEKKLPLVILPHGGPWARDSADWDAYGWAQALAEYGYVVIQPNYRGSTGYGRDWEKASEKAWGYRMQDDLNDAITYLAGSGTVDPKRVCMMGWSYGGYAASRAAERDGDKYRCAISGAGVHDLTAMIRYDKNYLGRYGAKTGMGSASVDLVDASPGLHPEKYSTPILIIQGARDKRVPPAQSRDLVARLKHAGKIEGKDFVYIEQPLNTHNLLREADRVQVLKEAKKFLDQHNPA</sequence>
<dbReference type="Gene3D" id="3.40.50.1820">
    <property type="entry name" value="alpha/beta hydrolase"/>
    <property type="match status" value="1"/>
</dbReference>
<dbReference type="GO" id="GO:0016787">
    <property type="term" value="F:hydrolase activity"/>
    <property type="evidence" value="ECO:0007669"/>
    <property type="project" value="UniProtKB-KW"/>
</dbReference>
<gene>
    <name evidence="3" type="ORF">ABC974_04655</name>
</gene>
<dbReference type="SUPFAM" id="SSF53474">
    <property type="entry name" value="alpha/beta-Hydrolases"/>
    <property type="match status" value="1"/>
</dbReference>
<organism evidence="3 4">
    <name type="scientific">Sphingomonas oligophenolica</name>
    <dbReference type="NCBI Taxonomy" id="301154"/>
    <lineage>
        <taxon>Bacteria</taxon>
        <taxon>Pseudomonadati</taxon>
        <taxon>Pseudomonadota</taxon>
        <taxon>Alphaproteobacteria</taxon>
        <taxon>Sphingomonadales</taxon>
        <taxon>Sphingomonadaceae</taxon>
        <taxon>Sphingomonas</taxon>
    </lineage>
</organism>
<dbReference type="InterPro" id="IPR029058">
    <property type="entry name" value="AB_hydrolase_fold"/>
</dbReference>
<proteinExistence type="predicted"/>
<evidence type="ECO:0000259" key="2">
    <source>
        <dbReference type="Pfam" id="PF00326"/>
    </source>
</evidence>
<accession>A0ABU9XZG1</accession>
<protein>
    <submittedName>
        <fullName evidence="3">Alpha/beta fold hydrolase</fullName>
    </submittedName>
</protein>
<dbReference type="InterPro" id="IPR001375">
    <property type="entry name" value="Peptidase_S9_cat"/>
</dbReference>
<evidence type="ECO:0000256" key="1">
    <source>
        <dbReference type="ARBA" id="ARBA00022801"/>
    </source>
</evidence>
<dbReference type="PANTHER" id="PTHR42776:SF27">
    <property type="entry name" value="DIPEPTIDYL PEPTIDASE FAMILY MEMBER 6"/>
    <property type="match status" value="1"/>
</dbReference>
<dbReference type="Pfam" id="PF00326">
    <property type="entry name" value="Peptidase_S9"/>
    <property type="match status" value="1"/>
</dbReference>
<evidence type="ECO:0000313" key="4">
    <source>
        <dbReference type="Proteomes" id="UP001419910"/>
    </source>
</evidence>
<keyword evidence="4" id="KW-1185">Reference proteome</keyword>
<reference evidence="3 4" key="1">
    <citation type="submission" date="2024-05" db="EMBL/GenBank/DDBJ databases">
        <authorList>
            <person name="Liu Q."/>
            <person name="Xin Y.-H."/>
        </authorList>
    </citation>
    <scope>NUCLEOTIDE SEQUENCE [LARGE SCALE GENOMIC DNA]</scope>
    <source>
        <strain evidence="3 4">CGMCC 1.10181</strain>
    </source>
</reference>
<keyword evidence="1 3" id="KW-0378">Hydrolase</keyword>
<dbReference type="EMBL" id="JBDIME010000003">
    <property type="protein sequence ID" value="MEN2788907.1"/>
    <property type="molecule type" value="Genomic_DNA"/>
</dbReference>
<evidence type="ECO:0000313" key="3">
    <source>
        <dbReference type="EMBL" id="MEN2788907.1"/>
    </source>
</evidence>
<comment type="caution">
    <text evidence="3">The sequence shown here is derived from an EMBL/GenBank/DDBJ whole genome shotgun (WGS) entry which is preliminary data.</text>
</comment>
<name>A0ABU9XZG1_9SPHN</name>
<dbReference type="SUPFAM" id="SSF82171">
    <property type="entry name" value="DPP6 N-terminal domain-like"/>
    <property type="match status" value="1"/>
</dbReference>
<dbReference type="RefSeq" id="WP_343891564.1">
    <property type="nucleotide sequence ID" value="NZ_BAAAEH010000047.1"/>
</dbReference>